<keyword evidence="3 6" id="KW-0812">Transmembrane</keyword>
<dbReference type="InterPro" id="IPR002524">
    <property type="entry name" value="Cation_efflux"/>
</dbReference>
<evidence type="ECO:0000256" key="4">
    <source>
        <dbReference type="ARBA" id="ARBA00022989"/>
    </source>
</evidence>
<feature type="transmembrane region" description="Helical" evidence="6">
    <location>
        <begin position="123"/>
        <end position="143"/>
    </location>
</feature>
<evidence type="ECO:0000256" key="5">
    <source>
        <dbReference type="ARBA" id="ARBA00023136"/>
    </source>
</evidence>
<dbReference type="InterPro" id="IPR027469">
    <property type="entry name" value="Cation_efflux_TMD_sf"/>
</dbReference>
<dbReference type="InterPro" id="IPR058533">
    <property type="entry name" value="Cation_efflux_TM"/>
</dbReference>
<organism evidence="8 9">
    <name type="scientific">Kribbella pittospori</name>
    <dbReference type="NCBI Taxonomy" id="722689"/>
    <lineage>
        <taxon>Bacteria</taxon>
        <taxon>Bacillati</taxon>
        <taxon>Actinomycetota</taxon>
        <taxon>Actinomycetes</taxon>
        <taxon>Propionibacteriales</taxon>
        <taxon>Kribbellaceae</taxon>
        <taxon>Kribbella</taxon>
    </lineage>
</organism>
<gene>
    <name evidence="8" type="ORF">E0H73_22780</name>
</gene>
<dbReference type="GO" id="GO:0006829">
    <property type="term" value="P:zinc ion transport"/>
    <property type="evidence" value="ECO:0007669"/>
    <property type="project" value="InterPro"/>
</dbReference>
<evidence type="ECO:0000256" key="1">
    <source>
        <dbReference type="ARBA" id="ARBA00004141"/>
    </source>
</evidence>
<dbReference type="GO" id="GO:0008324">
    <property type="term" value="F:monoatomic cation transmembrane transporter activity"/>
    <property type="evidence" value="ECO:0007669"/>
    <property type="project" value="InterPro"/>
</dbReference>
<dbReference type="OrthoDB" id="9806522at2"/>
<dbReference type="PANTHER" id="PTHR13414">
    <property type="entry name" value="HUEL-CATION TRANSPORTER"/>
    <property type="match status" value="1"/>
</dbReference>
<keyword evidence="2" id="KW-0813">Transport</keyword>
<dbReference type="EMBL" id="SJKB01000007">
    <property type="protein sequence ID" value="TCC59463.1"/>
    <property type="molecule type" value="Genomic_DNA"/>
</dbReference>
<keyword evidence="5 6" id="KW-0472">Membrane</keyword>
<dbReference type="Pfam" id="PF01545">
    <property type="entry name" value="Cation_efflux"/>
    <property type="match status" value="1"/>
</dbReference>
<protein>
    <submittedName>
        <fullName evidence="8">Cation transporter</fullName>
    </submittedName>
</protein>
<comment type="subcellular location">
    <subcellularLocation>
        <location evidence="1">Membrane</location>
        <topology evidence="1">Multi-pass membrane protein</topology>
    </subcellularLocation>
</comment>
<dbReference type="InterPro" id="IPR036837">
    <property type="entry name" value="Cation_efflux_CTD_sf"/>
</dbReference>
<sequence length="358" mass="38398">MPCSSRLIRRFVPSNRPAPIAATARSMPHATKHRLGLTHPSHGHAVWMAEESVGTVLLAGAANLAIAIAKVVAGLLSGSTALLAEAAHSVADTMNQAFLLTAIHRSRKPADARHPFGYGMERYFWSLLAAVGILVLGAGFSIAEGLRALIDPEPIESLGLIYTVLAVSAIFEGTSWLRAVRQVRREARKEGVPALEHLRNAEPAVKTVAFEDTAALIGLLIAAVGVTLAVVTGQHLWDGAASIAIGVLLIVVAFTLGRDNKTMLIGRALPDDVQQRIRAIINDTPGIDSVLELLSLRLAPDQVLVVATVDLEDMQTTGAAIEQLAERVDREVRRHYPMVRHLYLDPTPGISPDPSSRR</sequence>
<proteinExistence type="predicted"/>
<dbReference type="PANTHER" id="PTHR13414:SF9">
    <property type="entry name" value="PROTON-COUPLED ZINC ANTIPORTER SLC30A9, MITOCHONDRIAL"/>
    <property type="match status" value="1"/>
</dbReference>
<dbReference type="Proteomes" id="UP000291144">
    <property type="component" value="Unassembled WGS sequence"/>
</dbReference>
<dbReference type="InterPro" id="IPR040177">
    <property type="entry name" value="SLC30A9"/>
</dbReference>
<evidence type="ECO:0000259" key="7">
    <source>
        <dbReference type="Pfam" id="PF01545"/>
    </source>
</evidence>
<dbReference type="AlphaFoldDB" id="A0A4R0KG59"/>
<evidence type="ECO:0000256" key="3">
    <source>
        <dbReference type="ARBA" id="ARBA00022692"/>
    </source>
</evidence>
<evidence type="ECO:0000313" key="9">
    <source>
        <dbReference type="Proteomes" id="UP000291144"/>
    </source>
</evidence>
<feature type="transmembrane region" description="Helical" evidence="6">
    <location>
        <begin position="239"/>
        <end position="257"/>
    </location>
</feature>
<feature type="transmembrane region" description="Helical" evidence="6">
    <location>
        <begin position="214"/>
        <end position="233"/>
    </location>
</feature>
<dbReference type="NCBIfam" id="TIGR01297">
    <property type="entry name" value="CDF"/>
    <property type="match status" value="1"/>
</dbReference>
<evidence type="ECO:0000256" key="2">
    <source>
        <dbReference type="ARBA" id="ARBA00022448"/>
    </source>
</evidence>
<keyword evidence="9" id="KW-1185">Reference proteome</keyword>
<evidence type="ECO:0000256" key="6">
    <source>
        <dbReference type="SAM" id="Phobius"/>
    </source>
</evidence>
<dbReference type="SUPFAM" id="SSF161111">
    <property type="entry name" value="Cation efflux protein transmembrane domain-like"/>
    <property type="match status" value="1"/>
</dbReference>
<reference evidence="8 9" key="1">
    <citation type="submission" date="2019-02" db="EMBL/GenBank/DDBJ databases">
        <title>Kribbella capetownensis sp. nov. and Kribbella speibonae sp. nov., isolated from soil.</title>
        <authorList>
            <person name="Curtis S.M."/>
            <person name="Norton I."/>
            <person name="Everest G.J."/>
            <person name="Meyers P.R."/>
        </authorList>
    </citation>
    <scope>NUCLEOTIDE SEQUENCE [LARGE SCALE GENOMIC DNA]</scope>
    <source>
        <strain evidence="8 9">NRRL B-24813</strain>
    </source>
</reference>
<dbReference type="SUPFAM" id="SSF160240">
    <property type="entry name" value="Cation efflux protein cytoplasmic domain-like"/>
    <property type="match status" value="1"/>
</dbReference>
<dbReference type="GO" id="GO:0016020">
    <property type="term" value="C:membrane"/>
    <property type="evidence" value="ECO:0007669"/>
    <property type="project" value="UniProtKB-SubCell"/>
</dbReference>
<accession>A0A4R0KG59</accession>
<evidence type="ECO:0000313" key="8">
    <source>
        <dbReference type="EMBL" id="TCC59463.1"/>
    </source>
</evidence>
<dbReference type="Gene3D" id="1.20.1510.10">
    <property type="entry name" value="Cation efflux protein transmembrane domain"/>
    <property type="match status" value="1"/>
</dbReference>
<name>A0A4R0KG59_9ACTN</name>
<keyword evidence="4 6" id="KW-1133">Transmembrane helix</keyword>
<comment type="caution">
    <text evidence="8">The sequence shown here is derived from an EMBL/GenBank/DDBJ whole genome shotgun (WGS) entry which is preliminary data.</text>
</comment>
<feature type="domain" description="Cation efflux protein transmembrane" evidence="7">
    <location>
        <begin position="56"/>
        <end position="264"/>
    </location>
</feature>
<feature type="transmembrane region" description="Helical" evidence="6">
    <location>
        <begin position="159"/>
        <end position="179"/>
    </location>
</feature>